<evidence type="ECO:0000313" key="1">
    <source>
        <dbReference type="EMBL" id="KKL20778.1"/>
    </source>
</evidence>
<feature type="non-terminal residue" evidence="1">
    <location>
        <position position="195"/>
    </location>
</feature>
<dbReference type="AlphaFoldDB" id="A0A0F9E9S0"/>
<reference evidence="1" key="1">
    <citation type="journal article" date="2015" name="Nature">
        <title>Complex archaea that bridge the gap between prokaryotes and eukaryotes.</title>
        <authorList>
            <person name="Spang A."/>
            <person name="Saw J.H."/>
            <person name="Jorgensen S.L."/>
            <person name="Zaremba-Niedzwiedzka K."/>
            <person name="Martijn J."/>
            <person name="Lind A.E."/>
            <person name="van Eijk R."/>
            <person name="Schleper C."/>
            <person name="Guy L."/>
            <person name="Ettema T.J."/>
        </authorList>
    </citation>
    <scope>NUCLEOTIDE SEQUENCE</scope>
</reference>
<comment type="caution">
    <text evidence="1">The sequence shown here is derived from an EMBL/GenBank/DDBJ whole genome shotgun (WGS) entry which is preliminary data.</text>
</comment>
<sequence length="195" mass="21925">METRFWQYEPRDVPGQGQFESWAGRRGFRRLARESLRRRGMDPDLIMSLGSDVSLSPGGVDRMVRGSGGRVSRGQDRLTVARDATAMTRRELGARAQSVGASVDQFSVATAYERRVAASLVGTDYRQRQELLEDYSPEQIKVLDKVSARYRDLMAQGQAQAKADARDDGLIYTPFQNGPNYVTAEEWAGRELEEE</sequence>
<proteinExistence type="predicted"/>
<gene>
    <name evidence="1" type="ORF">LCGC14_2452080</name>
</gene>
<accession>A0A0F9E9S0</accession>
<dbReference type="EMBL" id="LAZR01037965">
    <property type="protein sequence ID" value="KKL20778.1"/>
    <property type="molecule type" value="Genomic_DNA"/>
</dbReference>
<protein>
    <submittedName>
        <fullName evidence="1">Uncharacterized protein</fullName>
    </submittedName>
</protein>
<organism evidence="1">
    <name type="scientific">marine sediment metagenome</name>
    <dbReference type="NCBI Taxonomy" id="412755"/>
    <lineage>
        <taxon>unclassified sequences</taxon>
        <taxon>metagenomes</taxon>
        <taxon>ecological metagenomes</taxon>
    </lineage>
</organism>
<name>A0A0F9E9S0_9ZZZZ</name>